<sequence length="51" mass="5366">MLGVVIGVLSGSQTRQHDSTTPDFATKPDSTETNGSVASAHALLPLRLKPY</sequence>
<accession>I2GFC9</accession>
<evidence type="ECO:0000313" key="3">
    <source>
        <dbReference type="Proteomes" id="UP000009309"/>
    </source>
</evidence>
<gene>
    <name evidence="2" type="ORF">BN8_01617</name>
</gene>
<dbReference type="STRING" id="1185876.BN8_01617"/>
<evidence type="ECO:0000256" key="1">
    <source>
        <dbReference type="SAM" id="MobiDB-lite"/>
    </source>
</evidence>
<dbReference type="EMBL" id="CAIT01000005">
    <property type="protein sequence ID" value="CCH52604.1"/>
    <property type="molecule type" value="Genomic_DNA"/>
</dbReference>
<comment type="caution">
    <text evidence="2">The sequence shown here is derived from an EMBL/GenBank/DDBJ whole genome shotgun (WGS) entry which is preliminary data.</text>
</comment>
<keyword evidence="3" id="KW-1185">Reference proteome</keyword>
<dbReference type="RefSeq" id="WP_009281188.1">
    <property type="nucleotide sequence ID" value="NZ_CAIT01000005.1"/>
</dbReference>
<dbReference type="Proteomes" id="UP000009309">
    <property type="component" value="Unassembled WGS sequence"/>
</dbReference>
<evidence type="ECO:0000313" key="2">
    <source>
        <dbReference type="EMBL" id="CCH52604.1"/>
    </source>
</evidence>
<feature type="region of interest" description="Disordered" evidence="1">
    <location>
        <begin position="9"/>
        <end position="38"/>
    </location>
</feature>
<dbReference type="AlphaFoldDB" id="I2GFC9"/>
<organism evidence="2 3">
    <name type="scientific">Fibrisoma limi BUZ 3</name>
    <dbReference type="NCBI Taxonomy" id="1185876"/>
    <lineage>
        <taxon>Bacteria</taxon>
        <taxon>Pseudomonadati</taxon>
        <taxon>Bacteroidota</taxon>
        <taxon>Cytophagia</taxon>
        <taxon>Cytophagales</taxon>
        <taxon>Spirosomataceae</taxon>
        <taxon>Fibrisoma</taxon>
    </lineage>
</organism>
<proteinExistence type="predicted"/>
<name>I2GFC9_9BACT</name>
<protein>
    <submittedName>
        <fullName evidence="2">Uncharacterized protein</fullName>
    </submittedName>
</protein>
<reference evidence="2 3" key="1">
    <citation type="journal article" date="2012" name="J. Bacteriol.">
        <title>Genome Sequence of the Filamentous Bacterium Fibrisoma limi BUZ 3T.</title>
        <authorList>
            <person name="Filippini M."/>
            <person name="Qi W."/>
            <person name="Jaenicke S."/>
            <person name="Goesmann A."/>
            <person name="Smits T.H."/>
            <person name="Bagheri H.C."/>
        </authorList>
    </citation>
    <scope>NUCLEOTIDE SEQUENCE [LARGE SCALE GENOMIC DNA]</scope>
    <source>
        <strain evidence="3">BUZ 3T</strain>
    </source>
</reference>